<proteinExistence type="predicted"/>
<dbReference type="Pfam" id="PF18588">
    <property type="entry name" value="WcbI"/>
    <property type="match status" value="1"/>
</dbReference>
<dbReference type="OrthoDB" id="5449821at2"/>
<dbReference type="Gene3D" id="3.40.50.12080">
    <property type="match status" value="2"/>
</dbReference>
<dbReference type="RefSeq" id="WP_125292399.1">
    <property type="nucleotide sequence ID" value="NZ_JAPTZM010000006.1"/>
</dbReference>
<feature type="domain" description="Polysaccharide biosynthesis enzyme WcbI" evidence="1">
    <location>
        <begin position="9"/>
        <end position="200"/>
    </location>
</feature>
<comment type="caution">
    <text evidence="2">The sequence shown here is derived from an EMBL/GenBank/DDBJ whole genome shotgun (WGS) entry which is preliminary data.</text>
</comment>
<name>A0A3R9FAM0_9ENTR</name>
<reference evidence="2 3" key="1">
    <citation type="submission" date="2018-10" db="EMBL/GenBank/DDBJ databases">
        <title>Transmission dynamics of multidrug resistant bacteria on intensive care unit surfaces.</title>
        <authorList>
            <person name="D'Souza A.W."/>
            <person name="Potter R.F."/>
            <person name="Wallace M."/>
            <person name="Shupe A."/>
            <person name="Patel S."/>
            <person name="Sun S."/>
            <person name="Gul D."/>
            <person name="Kwon J.H."/>
            <person name="Andleeb S."/>
            <person name="Burnham C.-A.D."/>
            <person name="Dantas G."/>
        </authorList>
    </citation>
    <scope>NUCLEOTIDE SEQUENCE [LARGE SCALE GENOMIC DNA]</scope>
    <source>
        <strain evidence="2 3">AS_373</strain>
    </source>
</reference>
<dbReference type="InterPro" id="IPR041307">
    <property type="entry name" value="WcbI"/>
</dbReference>
<accession>A0A3R9FAM0</accession>
<dbReference type="Proteomes" id="UP000275331">
    <property type="component" value="Unassembled WGS sequence"/>
</dbReference>
<organism evidence="2 3">
    <name type="scientific">Atlantibacter subterraneus</name>
    <dbReference type="NCBI Taxonomy" id="255519"/>
    <lineage>
        <taxon>Bacteria</taxon>
        <taxon>Pseudomonadati</taxon>
        <taxon>Pseudomonadota</taxon>
        <taxon>Gammaproteobacteria</taxon>
        <taxon>Enterobacterales</taxon>
        <taxon>Enterobacteriaceae</taxon>
        <taxon>Atlantibacter</taxon>
    </lineage>
</organism>
<dbReference type="AlphaFoldDB" id="A0A3R9FAM0"/>
<sequence length="256" mass="30004">MKKVGIYLTCQGFLVKKAIELTYPDYKVVFMENWRQIASNEPLSKEYDDIDIFIYQQLIGDYPEFLMPEHIIQTRLRPEVQLVTVPYIAWTGLFPWAVGGEILKPTKSAYCNIWLDKYSEAPEDIANVWDDVSEDAIRENAEKSLSILESKESTTDVKGIADYIRNHYRHHPLFYTINHPRGHLALFYVNQIFKCLGWQELPNAMYKELDRVLDVEKSPLSTRVSSALGLNYVDRVCYYSDKKPRTVYNYLNNYFN</sequence>
<evidence type="ECO:0000259" key="1">
    <source>
        <dbReference type="Pfam" id="PF18588"/>
    </source>
</evidence>
<evidence type="ECO:0000313" key="3">
    <source>
        <dbReference type="Proteomes" id="UP000275331"/>
    </source>
</evidence>
<evidence type="ECO:0000313" key="2">
    <source>
        <dbReference type="EMBL" id="RSE29360.1"/>
    </source>
</evidence>
<gene>
    <name evidence="2" type="ORF">EGT71_02300</name>
</gene>
<dbReference type="EMBL" id="RHXB01000001">
    <property type="protein sequence ID" value="RSE29360.1"/>
    <property type="molecule type" value="Genomic_DNA"/>
</dbReference>
<protein>
    <recommendedName>
        <fullName evidence="1">Polysaccharide biosynthesis enzyme WcbI domain-containing protein</fullName>
    </recommendedName>
</protein>